<dbReference type="PRINTS" id="PR00969">
    <property type="entry name" value="CHAPERONPILI"/>
</dbReference>
<dbReference type="Pfam" id="PF02753">
    <property type="entry name" value="PapD_C"/>
    <property type="match status" value="1"/>
</dbReference>
<dbReference type="InterPro" id="IPR008962">
    <property type="entry name" value="PapD-like_sf"/>
</dbReference>
<dbReference type="PANTHER" id="PTHR30251:SF1">
    <property type="entry name" value="FIMBRIAL CHAPARONE"/>
    <property type="match status" value="1"/>
</dbReference>
<evidence type="ECO:0000313" key="7">
    <source>
        <dbReference type="EMBL" id="PJD84577.1"/>
    </source>
</evidence>
<evidence type="ECO:0000256" key="6">
    <source>
        <dbReference type="RuleBase" id="RU003918"/>
    </source>
</evidence>
<dbReference type="AlphaFoldDB" id="A0A2J0PYN2"/>
<accession>A0A2J0PYN2</accession>
<dbReference type="EMBL" id="NEEW01000006">
    <property type="protein sequence ID" value="PJD84577.1"/>
    <property type="molecule type" value="Genomic_DNA"/>
</dbReference>
<proteinExistence type="inferred from homology"/>
<dbReference type="InterPro" id="IPR001829">
    <property type="entry name" value="Pili_assmbl_chaperone_bac"/>
</dbReference>
<dbReference type="Proteomes" id="UP000229974">
    <property type="component" value="Unassembled WGS sequence"/>
</dbReference>
<dbReference type="InterPro" id="IPR016147">
    <property type="entry name" value="Pili_assmbl_chaperone_N"/>
</dbReference>
<keyword evidence="3" id="KW-0732">Signal</keyword>
<evidence type="ECO:0000256" key="2">
    <source>
        <dbReference type="ARBA" id="ARBA00007399"/>
    </source>
</evidence>
<comment type="subcellular location">
    <subcellularLocation>
        <location evidence="1 6">Periplasm</location>
    </subcellularLocation>
</comment>
<name>A0A2J0PYN2_9ENTR</name>
<keyword evidence="5 6" id="KW-0143">Chaperone</keyword>
<organism evidence="7 8">
    <name type="scientific">Enterobacter hormaechei</name>
    <dbReference type="NCBI Taxonomy" id="158836"/>
    <lineage>
        <taxon>Bacteria</taxon>
        <taxon>Pseudomonadati</taxon>
        <taxon>Pseudomonadota</taxon>
        <taxon>Gammaproteobacteria</taxon>
        <taxon>Enterobacterales</taxon>
        <taxon>Enterobacteriaceae</taxon>
        <taxon>Enterobacter</taxon>
        <taxon>Enterobacter cloacae complex</taxon>
    </lineage>
</organism>
<dbReference type="InterPro" id="IPR016148">
    <property type="entry name" value="Pili_assmbl_chaperone_C"/>
</dbReference>
<dbReference type="InterPro" id="IPR013783">
    <property type="entry name" value="Ig-like_fold"/>
</dbReference>
<evidence type="ECO:0000313" key="8">
    <source>
        <dbReference type="Proteomes" id="UP000229974"/>
    </source>
</evidence>
<dbReference type="RefSeq" id="WP_045327440.1">
    <property type="nucleotide sequence ID" value="NZ_CBDITQ010000006.1"/>
</dbReference>
<dbReference type="GO" id="GO:0030288">
    <property type="term" value="C:outer membrane-bounded periplasmic space"/>
    <property type="evidence" value="ECO:0007669"/>
    <property type="project" value="InterPro"/>
</dbReference>
<evidence type="ECO:0000256" key="3">
    <source>
        <dbReference type="ARBA" id="ARBA00022729"/>
    </source>
</evidence>
<dbReference type="PANTHER" id="PTHR30251">
    <property type="entry name" value="PILUS ASSEMBLY CHAPERONE"/>
    <property type="match status" value="1"/>
</dbReference>
<dbReference type="InterPro" id="IPR018046">
    <property type="entry name" value="Pili_assmbl_chaperone_CS"/>
</dbReference>
<protein>
    <submittedName>
        <fullName evidence="7">Pili assembly chaperone</fullName>
    </submittedName>
</protein>
<dbReference type="SUPFAM" id="SSF49584">
    <property type="entry name" value="Periplasmic chaperone C-domain"/>
    <property type="match status" value="1"/>
</dbReference>
<dbReference type="Pfam" id="PF00345">
    <property type="entry name" value="PapD_N"/>
    <property type="match status" value="1"/>
</dbReference>
<sequence length="238" mass="26280">MREASLLKKAGIALLTAASFWLLPAQAGVVIGGTRFVYPQDQRAISVTVRNKSSLPYLIGTKIYRGGRWPGAQQPPEAATAWFTATPPLFALQPGRENKIRLFRADAPLPADRETLFTLSIASIPASQRHSDNVQMAVRSSMKLIYRPEGIQGEPALAYRQLRWQLTADGLTVENPSPYYVTLYQLSVNGTRVDNAGVVAPLSQRRTDWCKGTARCQLTWQSLSDEGRILPSIARTVK</sequence>
<dbReference type="Gene3D" id="2.60.40.10">
    <property type="entry name" value="Immunoglobulins"/>
    <property type="match status" value="2"/>
</dbReference>
<keyword evidence="4" id="KW-0574">Periplasm</keyword>
<dbReference type="SUPFAM" id="SSF49354">
    <property type="entry name" value="PapD-like"/>
    <property type="match status" value="1"/>
</dbReference>
<dbReference type="OrthoDB" id="6504604at2"/>
<evidence type="ECO:0000256" key="4">
    <source>
        <dbReference type="ARBA" id="ARBA00022764"/>
    </source>
</evidence>
<dbReference type="GO" id="GO:0071555">
    <property type="term" value="P:cell wall organization"/>
    <property type="evidence" value="ECO:0007669"/>
    <property type="project" value="InterPro"/>
</dbReference>
<dbReference type="PROSITE" id="PS00635">
    <property type="entry name" value="PILI_CHAPERONE"/>
    <property type="match status" value="1"/>
</dbReference>
<evidence type="ECO:0000256" key="5">
    <source>
        <dbReference type="ARBA" id="ARBA00023186"/>
    </source>
</evidence>
<dbReference type="InterPro" id="IPR050643">
    <property type="entry name" value="Periplasmic_pilus_chap"/>
</dbReference>
<gene>
    <name evidence="7" type="ORF">B9Q30_15685</name>
</gene>
<reference evidence="7 8" key="1">
    <citation type="journal article" date="2017" name="J. Antimicrob. Chemother.">
        <title>Characterization of the population structure, drug resistance mechanisms and plasmids of the community-associated Enterobacter cloacae complex in China.</title>
        <authorList>
            <person name="Zhou K."/>
            <person name="Yu W."/>
            <person name="Cao X."/>
            <person name="Shen P."/>
            <person name="Lu H."/>
            <person name="Luo Q."/>
            <person name="Rossen J.W.A."/>
            <person name="Xiao Y."/>
        </authorList>
    </citation>
    <scope>NUCLEOTIDE SEQUENCE [LARGE SCALE GENOMIC DNA]</scope>
    <source>
        <strain evidence="7 8">ECC904</strain>
    </source>
</reference>
<evidence type="ECO:0000256" key="1">
    <source>
        <dbReference type="ARBA" id="ARBA00004418"/>
    </source>
</evidence>
<comment type="similarity">
    <text evidence="2 6">Belongs to the periplasmic pilus chaperone family.</text>
</comment>
<comment type="caution">
    <text evidence="7">The sequence shown here is derived from an EMBL/GenBank/DDBJ whole genome shotgun (WGS) entry which is preliminary data.</text>
</comment>
<dbReference type="InterPro" id="IPR036316">
    <property type="entry name" value="Pili_assmbl_chap_C_dom_sf"/>
</dbReference>